<dbReference type="PANTHER" id="PTHR23526">
    <property type="entry name" value="INTEGRAL MEMBRANE TRANSPORT PROTEIN-RELATED"/>
    <property type="match status" value="1"/>
</dbReference>
<keyword evidence="1" id="KW-1133">Transmembrane helix</keyword>
<feature type="transmembrane region" description="Helical" evidence="1">
    <location>
        <begin position="349"/>
        <end position="368"/>
    </location>
</feature>
<dbReference type="Proteomes" id="UP000886198">
    <property type="component" value="Unassembled WGS sequence"/>
</dbReference>
<gene>
    <name evidence="2" type="ORF">ENN47_05030</name>
</gene>
<feature type="transmembrane region" description="Helical" evidence="1">
    <location>
        <begin position="290"/>
        <end position="309"/>
    </location>
</feature>
<protein>
    <submittedName>
        <fullName evidence="2">MFS transporter</fullName>
    </submittedName>
</protein>
<feature type="transmembrane region" description="Helical" evidence="1">
    <location>
        <begin position="172"/>
        <end position="192"/>
    </location>
</feature>
<dbReference type="SUPFAM" id="SSF103473">
    <property type="entry name" value="MFS general substrate transporter"/>
    <property type="match status" value="1"/>
</dbReference>
<dbReference type="PRINTS" id="PR00173">
    <property type="entry name" value="EDTRNSPORT"/>
</dbReference>
<evidence type="ECO:0000313" key="2">
    <source>
        <dbReference type="EMBL" id="HDP77542.1"/>
    </source>
</evidence>
<dbReference type="EMBL" id="DSBT01000134">
    <property type="protein sequence ID" value="HDP77542.1"/>
    <property type="molecule type" value="Genomic_DNA"/>
</dbReference>
<dbReference type="PANTHER" id="PTHR23526:SF1">
    <property type="entry name" value="MAJOR FACILITATOR SUPERFAMILY MFS_1"/>
    <property type="match status" value="1"/>
</dbReference>
<keyword evidence="1" id="KW-0472">Membrane</keyword>
<feature type="transmembrane region" description="Helical" evidence="1">
    <location>
        <begin position="315"/>
        <end position="337"/>
    </location>
</feature>
<feature type="transmembrane region" description="Helical" evidence="1">
    <location>
        <begin position="12"/>
        <end position="31"/>
    </location>
</feature>
<dbReference type="InterPro" id="IPR036259">
    <property type="entry name" value="MFS_trans_sf"/>
</dbReference>
<organism evidence="2">
    <name type="scientific">Mesotoga infera</name>
    <dbReference type="NCBI Taxonomy" id="1236046"/>
    <lineage>
        <taxon>Bacteria</taxon>
        <taxon>Thermotogati</taxon>
        <taxon>Thermotogota</taxon>
        <taxon>Thermotogae</taxon>
        <taxon>Kosmotogales</taxon>
        <taxon>Kosmotogaceae</taxon>
        <taxon>Mesotoga</taxon>
    </lineage>
</organism>
<reference evidence="2" key="1">
    <citation type="journal article" date="2020" name="mSystems">
        <title>Genome- and Community-Level Interaction Insights into Carbon Utilization and Element Cycling Functions of Hydrothermarchaeota in Hydrothermal Sediment.</title>
        <authorList>
            <person name="Zhou Z."/>
            <person name="Liu Y."/>
            <person name="Xu W."/>
            <person name="Pan J."/>
            <person name="Luo Z.H."/>
            <person name="Li M."/>
        </authorList>
    </citation>
    <scope>NUCLEOTIDE SEQUENCE [LARGE SCALE GENOMIC DNA]</scope>
    <source>
        <strain evidence="2">SpSt-1179</strain>
    </source>
</reference>
<feature type="transmembrane region" description="Helical" evidence="1">
    <location>
        <begin position="225"/>
        <end position="248"/>
    </location>
</feature>
<feature type="transmembrane region" description="Helical" evidence="1">
    <location>
        <begin position="102"/>
        <end position="127"/>
    </location>
</feature>
<dbReference type="Gene3D" id="1.20.1250.20">
    <property type="entry name" value="MFS general substrate transporter like domains"/>
    <property type="match status" value="2"/>
</dbReference>
<feature type="transmembrane region" description="Helical" evidence="1">
    <location>
        <begin position="43"/>
        <end position="64"/>
    </location>
</feature>
<keyword evidence="1" id="KW-0812">Transmembrane</keyword>
<feature type="transmembrane region" description="Helical" evidence="1">
    <location>
        <begin position="260"/>
        <end position="278"/>
    </location>
</feature>
<feature type="transmembrane region" description="Helical" evidence="1">
    <location>
        <begin position="76"/>
        <end position="96"/>
    </location>
</feature>
<feature type="transmembrane region" description="Helical" evidence="1">
    <location>
        <begin position="148"/>
        <end position="166"/>
    </location>
</feature>
<name>A0A7C1GPR1_9BACT</name>
<evidence type="ECO:0000256" key="1">
    <source>
        <dbReference type="SAM" id="Phobius"/>
    </source>
</evidence>
<feature type="transmembrane region" description="Helical" evidence="1">
    <location>
        <begin position="374"/>
        <end position="395"/>
    </location>
</feature>
<dbReference type="AlphaFoldDB" id="A0A7C1GPR1"/>
<accession>A0A7C1GPR1</accession>
<comment type="caution">
    <text evidence="2">The sequence shown here is derived from an EMBL/GenBank/DDBJ whole genome shotgun (WGS) entry which is preliminary data.</text>
</comment>
<dbReference type="InterPro" id="IPR052528">
    <property type="entry name" value="Sugar_transport-like"/>
</dbReference>
<proteinExistence type="predicted"/>
<sequence length="405" mass="44125">MESDRGHYLGFIWHASFLALTMAFVEVNTVLPSMILAAGGGSFAIGLVTAISTGIPLLAQLVFAGYLMSKRMKKPYLLLGIYLRVGALFSIGFLLLSSIVGTALLILLIIVISVFSFGGVFAGISYTHLLGQSILKEDRRGFMSYRQIAGSALSLLGGFVAKYIVGNVSYPVNYSLMFFIGGSSLFVASLGFTGVREREVHGTEIPGFWKIMKSIPKTLKEDANLLNYIVFNNLTGFGLVLIPFYVLLAKDSFGLWGSDVGSFLLFQMIGMLGAGILWNRFLKRRGLKRLLITCAIIGSSIPLIAYFLSTTSPDFYLMVFFLSGITLSARKIGFEWLLIEISSNTNRALYTGVSGALSLVTALLPLILGSVLRFLGFPVVLVISSIAIASGVYFIRKIHITNDMR</sequence>